<evidence type="ECO:0000259" key="2">
    <source>
        <dbReference type="Pfam" id="PF02557"/>
    </source>
</evidence>
<proteinExistence type="predicted"/>
<evidence type="ECO:0000313" key="3">
    <source>
        <dbReference type="EMBL" id="AXH96301.1"/>
    </source>
</evidence>
<feature type="region of interest" description="Disordered" evidence="1">
    <location>
        <begin position="55"/>
        <end position="87"/>
    </location>
</feature>
<dbReference type="EMBL" id="CP031229">
    <property type="protein sequence ID" value="AXH96301.1"/>
    <property type="molecule type" value="Genomic_DNA"/>
</dbReference>
<reference evidence="3 4" key="1">
    <citation type="submission" date="2018-07" db="EMBL/GenBank/DDBJ databases">
        <title>Complete genome sequencing of Ornithinimicrobium sp. AMA3305.</title>
        <authorList>
            <person name="Bae J.-W."/>
        </authorList>
    </citation>
    <scope>NUCLEOTIDE SEQUENCE [LARGE SCALE GENOMIC DNA]</scope>
    <source>
        <strain evidence="3 4">AMA3305</strain>
    </source>
</reference>
<feature type="compositionally biased region" description="Basic residues" evidence="1">
    <location>
        <begin position="1"/>
        <end position="15"/>
    </location>
</feature>
<dbReference type="Gene3D" id="3.30.1380.10">
    <property type="match status" value="1"/>
</dbReference>
<dbReference type="GO" id="GO:0004180">
    <property type="term" value="F:carboxypeptidase activity"/>
    <property type="evidence" value="ECO:0007669"/>
    <property type="project" value="UniProtKB-KW"/>
</dbReference>
<dbReference type="KEGG" id="orn:DV701_09380"/>
<accession>A0A345NMP3</accession>
<dbReference type="InterPro" id="IPR009045">
    <property type="entry name" value="Zn_M74/Hedgehog-like"/>
</dbReference>
<dbReference type="AlphaFoldDB" id="A0A345NMP3"/>
<keyword evidence="4" id="KW-1185">Reference proteome</keyword>
<dbReference type="CDD" id="cd14852">
    <property type="entry name" value="LD-carboxypeptidase"/>
    <property type="match status" value="1"/>
</dbReference>
<organism evidence="3 4">
    <name type="scientific">Ornithinimicrobium avium</name>
    <dbReference type="NCBI Taxonomy" id="2283195"/>
    <lineage>
        <taxon>Bacteria</taxon>
        <taxon>Bacillati</taxon>
        <taxon>Actinomycetota</taxon>
        <taxon>Actinomycetes</taxon>
        <taxon>Micrococcales</taxon>
        <taxon>Ornithinimicrobiaceae</taxon>
        <taxon>Ornithinimicrobium</taxon>
    </lineage>
</organism>
<name>A0A345NMP3_9MICO</name>
<keyword evidence="3" id="KW-0645">Protease</keyword>
<dbReference type="PANTHER" id="PTHR34385">
    <property type="entry name" value="D-ALANYL-D-ALANINE CARBOXYPEPTIDASE"/>
    <property type="match status" value="1"/>
</dbReference>
<dbReference type="OrthoDB" id="9792074at2"/>
<keyword evidence="3" id="KW-0378">Hydrolase</keyword>
<feature type="region of interest" description="Disordered" evidence="1">
    <location>
        <begin position="1"/>
        <end position="21"/>
    </location>
</feature>
<dbReference type="Pfam" id="PF02557">
    <property type="entry name" value="VanY"/>
    <property type="match status" value="1"/>
</dbReference>
<evidence type="ECO:0000256" key="1">
    <source>
        <dbReference type="SAM" id="MobiDB-lite"/>
    </source>
</evidence>
<dbReference type="GO" id="GO:0006508">
    <property type="term" value="P:proteolysis"/>
    <property type="evidence" value="ECO:0007669"/>
    <property type="project" value="InterPro"/>
</dbReference>
<evidence type="ECO:0000313" key="4">
    <source>
        <dbReference type="Proteomes" id="UP000253790"/>
    </source>
</evidence>
<keyword evidence="3" id="KW-0121">Carboxypeptidase</keyword>
<dbReference type="SUPFAM" id="SSF55166">
    <property type="entry name" value="Hedgehog/DD-peptidase"/>
    <property type="match status" value="1"/>
</dbReference>
<dbReference type="RefSeq" id="WP_114928066.1">
    <property type="nucleotide sequence ID" value="NZ_CP031229.1"/>
</dbReference>
<dbReference type="InterPro" id="IPR003709">
    <property type="entry name" value="VanY-like_core_dom"/>
</dbReference>
<dbReference type="Proteomes" id="UP000253790">
    <property type="component" value="Chromosome"/>
</dbReference>
<feature type="domain" description="D-alanyl-D-alanine carboxypeptidase-like core" evidence="2">
    <location>
        <begin position="167"/>
        <end position="289"/>
    </location>
</feature>
<gene>
    <name evidence="3" type="ORF">DV701_09380</name>
</gene>
<protein>
    <submittedName>
        <fullName evidence="3">D-alanyl-D-alanine carboxypeptidase family protein</fullName>
    </submittedName>
</protein>
<dbReference type="PANTHER" id="PTHR34385:SF1">
    <property type="entry name" value="PEPTIDOGLYCAN L-ALANYL-D-GLUTAMATE ENDOPEPTIDASE CWLK"/>
    <property type="match status" value="1"/>
</dbReference>
<dbReference type="InterPro" id="IPR058193">
    <property type="entry name" value="VanY/YodJ_core_dom"/>
</dbReference>
<sequence length="320" mass="33382">MKHRVFRGAKRRGGRRAASARNALGRAQARTTSAAMLGVVLLVLADAGPAGAGAAGAVAGPGSGARSAALTSPAPGPGPVVAAPPSDGGCGAAGTAQIDGTVGALLLDLQQLMCSPLGPAAGLPPTPLEAEEPQRLYALVDADRAVRPLTYAPDDLVPLRGGLYEARREVAEQLDRLLAAAAEEGHTQLVVQSGFRSYDDQAGSHEDWVRRVGPQRAERVSARAGHSEHQLGLAVDLTGPCGFSCTGETTDERWVAGNAHRFGFVVRYPQGGRAVTGYSYEPWHLRYVGPRAAWGMHLRGEAYWERFADLALESAASLPG</sequence>
<dbReference type="InterPro" id="IPR052179">
    <property type="entry name" value="DD-CPase-like"/>
</dbReference>